<dbReference type="Pfam" id="PF07690">
    <property type="entry name" value="MFS_1"/>
    <property type="match status" value="1"/>
</dbReference>
<dbReference type="GO" id="GO:0015113">
    <property type="term" value="F:nitrite transmembrane transporter activity"/>
    <property type="evidence" value="ECO:0007669"/>
    <property type="project" value="InterPro"/>
</dbReference>
<evidence type="ECO:0000256" key="3">
    <source>
        <dbReference type="ARBA" id="ARBA00022448"/>
    </source>
</evidence>
<keyword evidence="10" id="KW-1185">Reference proteome</keyword>
<dbReference type="AlphaFoldDB" id="A0A372G671"/>
<keyword evidence="6 8" id="KW-0534">Nitrate assimilation</keyword>
<dbReference type="SUPFAM" id="SSF103473">
    <property type="entry name" value="MFS general substrate transporter"/>
    <property type="match status" value="1"/>
</dbReference>
<dbReference type="GO" id="GO:0042128">
    <property type="term" value="P:nitrate assimilation"/>
    <property type="evidence" value="ECO:0007669"/>
    <property type="project" value="UniProtKB-UniRule"/>
</dbReference>
<feature type="transmembrane region" description="Helical" evidence="8">
    <location>
        <begin position="393"/>
        <end position="415"/>
    </location>
</feature>
<feature type="transmembrane region" description="Helical" evidence="8">
    <location>
        <begin position="256"/>
        <end position="280"/>
    </location>
</feature>
<comment type="similarity">
    <text evidence="2 8">Belongs to the major facilitator superfamily. Nitrate/nitrite porter (TC 2.A.1.8) family.</text>
</comment>
<keyword evidence="8" id="KW-1003">Cell membrane</keyword>
<proteinExistence type="inferred from homology"/>
<feature type="transmembrane region" description="Helical" evidence="8">
    <location>
        <begin position="316"/>
        <end position="335"/>
    </location>
</feature>
<evidence type="ECO:0000256" key="6">
    <source>
        <dbReference type="ARBA" id="ARBA00023063"/>
    </source>
</evidence>
<dbReference type="InterPro" id="IPR004737">
    <property type="entry name" value="NO3_transporter_NarK/NarU-like"/>
</dbReference>
<feature type="transmembrane region" description="Helical" evidence="8">
    <location>
        <begin position="341"/>
        <end position="362"/>
    </location>
</feature>
<dbReference type="InterPro" id="IPR036259">
    <property type="entry name" value="MFS_trans_sf"/>
</dbReference>
<feature type="transmembrane region" description="Helical" evidence="8">
    <location>
        <begin position="174"/>
        <end position="195"/>
    </location>
</feature>
<feature type="transmembrane region" description="Helical" evidence="8">
    <location>
        <begin position="114"/>
        <end position="133"/>
    </location>
</feature>
<dbReference type="GO" id="GO:0005886">
    <property type="term" value="C:plasma membrane"/>
    <property type="evidence" value="ECO:0007669"/>
    <property type="project" value="UniProtKB-SubCell"/>
</dbReference>
<dbReference type="CDD" id="cd17341">
    <property type="entry name" value="MFS_NRT2_like"/>
    <property type="match status" value="1"/>
</dbReference>
<evidence type="ECO:0000256" key="2">
    <source>
        <dbReference type="ARBA" id="ARBA00008432"/>
    </source>
</evidence>
<reference evidence="9 10" key="1">
    <citation type="submission" date="2018-08" db="EMBL/GenBank/DDBJ databases">
        <title>Verrucosispora craniellae sp. nov., isolated from a marine sponge in the South China Sea.</title>
        <authorList>
            <person name="Li L."/>
            <person name="Lin H.W."/>
        </authorList>
    </citation>
    <scope>NUCLEOTIDE SEQUENCE [LARGE SCALE GENOMIC DNA]</scope>
    <source>
        <strain evidence="9 10">LHW63014</strain>
    </source>
</reference>
<feature type="transmembrane region" description="Helical" evidence="8">
    <location>
        <begin position="48"/>
        <end position="72"/>
    </location>
</feature>
<feature type="transmembrane region" description="Helical" evidence="8">
    <location>
        <begin position="139"/>
        <end position="162"/>
    </location>
</feature>
<evidence type="ECO:0000256" key="8">
    <source>
        <dbReference type="RuleBase" id="RU366033"/>
    </source>
</evidence>
<dbReference type="PANTHER" id="PTHR23515">
    <property type="entry name" value="HIGH-AFFINITY NITRATE TRANSPORTER 2.3"/>
    <property type="match status" value="1"/>
</dbReference>
<comment type="subcellular location">
    <subcellularLocation>
        <location evidence="8">Cell membrane</location>
        <topology evidence="8">Multi-pass membrane protein</topology>
    </subcellularLocation>
    <subcellularLocation>
        <location evidence="1">Membrane</location>
        <topology evidence="1">Multi-pass membrane protein</topology>
    </subcellularLocation>
</comment>
<dbReference type="GO" id="GO:0015112">
    <property type="term" value="F:nitrate transmembrane transporter activity"/>
    <property type="evidence" value="ECO:0007669"/>
    <property type="project" value="UniProtKB-UniRule"/>
</dbReference>
<dbReference type="InterPro" id="IPR044772">
    <property type="entry name" value="NO3_transporter"/>
</dbReference>
<dbReference type="Proteomes" id="UP000262621">
    <property type="component" value="Unassembled WGS sequence"/>
</dbReference>
<protein>
    <recommendedName>
        <fullName evidence="8">Nitrate/nitrite transporter</fullName>
    </recommendedName>
</protein>
<accession>A0A372G671</accession>
<gene>
    <name evidence="9" type="ORF">D0Q02_01945</name>
</gene>
<feature type="transmembrane region" description="Helical" evidence="8">
    <location>
        <begin position="286"/>
        <end position="304"/>
    </location>
</feature>
<feature type="transmembrane region" description="Helical" evidence="8">
    <location>
        <begin position="84"/>
        <end position="102"/>
    </location>
</feature>
<keyword evidence="5 8" id="KW-1133">Transmembrane helix</keyword>
<keyword evidence="3 8" id="KW-0813">Transport</keyword>
<dbReference type="EMBL" id="QVFU01000001">
    <property type="protein sequence ID" value="RFS48269.1"/>
    <property type="molecule type" value="Genomic_DNA"/>
</dbReference>
<feature type="transmembrane region" description="Helical" evidence="8">
    <location>
        <begin position="427"/>
        <end position="445"/>
    </location>
</feature>
<keyword evidence="7 8" id="KW-0472">Membrane</keyword>
<evidence type="ECO:0000313" key="10">
    <source>
        <dbReference type="Proteomes" id="UP000262621"/>
    </source>
</evidence>
<feature type="transmembrane region" description="Helical" evidence="8">
    <location>
        <begin position="207"/>
        <end position="228"/>
    </location>
</feature>
<dbReference type="InterPro" id="IPR011701">
    <property type="entry name" value="MFS"/>
</dbReference>
<dbReference type="Gene3D" id="1.20.1250.20">
    <property type="entry name" value="MFS general substrate transporter like domains"/>
    <property type="match status" value="1"/>
</dbReference>
<dbReference type="OrthoDB" id="9771451at2"/>
<evidence type="ECO:0000256" key="1">
    <source>
        <dbReference type="ARBA" id="ARBA00004141"/>
    </source>
</evidence>
<sequence>MTTTSARPEVIEDKQDLDRRPGRWIGHWAPEDPGFWRTTGSRTARRNLIWSIFAEHIGFSVWLLWSIVVVRLGDAGWQLTTSQALWLTAVPSGVGALLRLPYTFAVPVFGGRNWTVVSALLLIVPCAGLAWAVEHPEIGFLPLLLIAASAGFGGGNFASSMANISFFYPEREKGWALGLNAAGGNIGVAVVQFLVPQVIVLGGGLVLARAGLMYIPLAVIAAVCAYLFMDNLVEAKADVGPVWSSLWHRDTWIMSLLYIGTFGSFIGYSAAFPTLLTSVFGRPDTALAWAFLGAAVGSFCRPFGGRLADLVGGARVTVVSFVLMAVGALAALWSVERRSMAVFFAAFLLLFVATGVGNGSTYRMISKIFRVKGEDLGGTPEVMLAMRRQAAGALGIISAVGAFGGFLVPICYAWARSTYGGIQPALRFYVGFFLVLLAVTWVAYLRPGSRMARARV</sequence>
<dbReference type="NCBIfam" id="TIGR00886">
    <property type="entry name" value="2A0108"/>
    <property type="match status" value="1"/>
</dbReference>
<evidence type="ECO:0000313" key="9">
    <source>
        <dbReference type="EMBL" id="RFS48269.1"/>
    </source>
</evidence>
<evidence type="ECO:0000256" key="5">
    <source>
        <dbReference type="ARBA" id="ARBA00022989"/>
    </source>
</evidence>
<evidence type="ECO:0000256" key="7">
    <source>
        <dbReference type="ARBA" id="ARBA00023136"/>
    </source>
</evidence>
<dbReference type="RefSeq" id="WP_117226199.1">
    <property type="nucleotide sequence ID" value="NZ_CP061725.1"/>
</dbReference>
<name>A0A372G671_9ACTN</name>
<evidence type="ECO:0000256" key="4">
    <source>
        <dbReference type="ARBA" id="ARBA00022692"/>
    </source>
</evidence>
<organism evidence="9 10">
    <name type="scientific">Micromonospora craniellae</name>
    <dbReference type="NCBI Taxonomy" id="2294034"/>
    <lineage>
        <taxon>Bacteria</taxon>
        <taxon>Bacillati</taxon>
        <taxon>Actinomycetota</taxon>
        <taxon>Actinomycetes</taxon>
        <taxon>Micromonosporales</taxon>
        <taxon>Micromonosporaceae</taxon>
        <taxon>Micromonospora</taxon>
    </lineage>
</organism>
<comment type="caution">
    <text evidence="9">The sequence shown here is derived from an EMBL/GenBank/DDBJ whole genome shotgun (WGS) entry which is preliminary data.</text>
</comment>
<keyword evidence="4 8" id="KW-0812">Transmembrane</keyword>